<keyword evidence="6" id="KW-0813">Transport</keyword>
<evidence type="ECO:0000256" key="6">
    <source>
        <dbReference type="RuleBase" id="RU361157"/>
    </source>
</evidence>
<comment type="caution">
    <text evidence="8">The sequence shown here is derived from an EMBL/GenBank/DDBJ whole genome shotgun (WGS) entry which is preliminary data.</text>
</comment>
<feature type="transmembrane region" description="Helical" evidence="6">
    <location>
        <begin position="149"/>
        <end position="169"/>
    </location>
</feature>
<dbReference type="PIRSF" id="PIRSF006648">
    <property type="entry name" value="DrrB"/>
    <property type="match status" value="1"/>
</dbReference>
<feature type="transmembrane region" description="Helical" evidence="6">
    <location>
        <begin position="181"/>
        <end position="199"/>
    </location>
</feature>
<keyword evidence="9" id="KW-1185">Reference proteome</keyword>
<dbReference type="OrthoDB" id="9786643at2"/>
<name>A0A0F3KAT2_9GAMM</name>
<evidence type="ECO:0000256" key="2">
    <source>
        <dbReference type="ARBA" id="ARBA00007783"/>
    </source>
</evidence>
<feature type="domain" description="ABC transmembrane type-2" evidence="7">
    <location>
        <begin position="33"/>
        <end position="258"/>
    </location>
</feature>
<dbReference type="Pfam" id="PF01061">
    <property type="entry name" value="ABC2_membrane"/>
    <property type="match status" value="1"/>
</dbReference>
<proteinExistence type="inferred from homology"/>
<feature type="transmembrane region" description="Helical" evidence="6">
    <location>
        <begin position="38"/>
        <end position="59"/>
    </location>
</feature>
<dbReference type="GO" id="GO:0140359">
    <property type="term" value="F:ABC-type transporter activity"/>
    <property type="evidence" value="ECO:0007669"/>
    <property type="project" value="InterPro"/>
</dbReference>
<comment type="subcellular location">
    <subcellularLocation>
        <location evidence="6">Cell inner membrane</location>
        <topology evidence="6">Multi-pass membrane protein</topology>
    </subcellularLocation>
    <subcellularLocation>
        <location evidence="1">Membrane</location>
        <topology evidence="1">Multi-pass membrane protein</topology>
    </subcellularLocation>
</comment>
<dbReference type="Proteomes" id="UP000033651">
    <property type="component" value="Unassembled WGS sequence"/>
</dbReference>
<feature type="transmembrane region" description="Helical" evidence="6">
    <location>
        <begin position="234"/>
        <end position="252"/>
    </location>
</feature>
<feature type="transmembrane region" description="Helical" evidence="6">
    <location>
        <begin position="113"/>
        <end position="137"/>
    </location>
</feature>
<comment type="similarity">
    <text evidence="2 6">Belongs to the ABC-2 integral membrane protein family.</text>
</comment>
<evidence type="ECO:0000259" key="7">
    <source>
        <dbReference type="PROSITE" id="PS51012"/>
    </source>
</evidence>
<dbReference type="InterPro" id="IPR047817">
    <property type="entry name" value="ABC2_TM_bact-type"/>
</dbReference>
<keyword evidence="6" id="KW-1003">Cell membrane</keyword>
<evidence type="ECO:0000256" key="4">
    <source>
        <dbReference type="ARBA" id="ARBA00022989"/>
    </source>
</evidence>
<dbReference type="GO" id="GO:0043190">
    <property type="term" value="C:ATP-binding cassette (ABC) transporter complex"/>
    <property type="evidence" value="ECO:0007669"/>
    <property type="project" value="InterPro"/>
</dbReference>
<dbReference type="InterPro" id="IPR000412">
    <property type="entry name" value="ABC_2_transport"/>
</dbReference>
<evidence type="ECO:0000313" key="9">
    <source>
        <dbReference type="Proteomes" id="UP000033651"/>
    </source>
</evidence>
<evidence type="ECO:0000256" key="1">
    <source>
        <dbReference type="ARBA" id="ARBA00004141"/>
    </source>
</evidence>
<evidence type="ECO:0000256" key="5">
    <source>
        <dbReference type="ARBA" id="ARBA00023136"/>
    </source>
</evidence>
<keyword evidence="3 6" id="KW-0812">Transmembrane</keyword>
<dbReference type="PANTHER" id="PTHR43229">
    <property type="entry name" value="NODULATION PROTEIN J"/>
    <property type="match status" value="1"/>
</dbReference>
<reference evidence="8 9" key="1">
    <citation type="submission" date="2015-03" db="EMBL/GenBank/DDBJ databases">
        <title>Draft genome sequence of Luteibacter yeojuensis strain SU11.</title>
        <authorList>
            <person name="Sulaiman J."/>
            <person name="Priya K."/>
            <person name="Chan K.-G."/>
        </authorList>
    </citation>
    <scope>NUCLEOTIDE SEQUENCE [LARGE SCALE GENOMIC DNA]</scope>
    <source>
        <strain evidence="8 9">SU11</strain>
    </source>
</reference>
<dbReference type="InterPro" id="IPR013525">
    <property type="entry name" value="ABC2_TM"/>
</dbReference>
<protein>
    <recommendedName>
        <fullName evidence="6">Transport permease protein</fullName>
    </recommendedName>
</protein>
<accession>A0A0F3KAT2</accession>
<dbReference type="RefSeq" id="WP_045831025.1">
    <property type="nucleotide sequence ID" value="NZ_JZRB01000050.1"/>
</dbReference>
<evidence type="ECO:0000313" key="8">
    <source>
        <dbReference type="EMBL" id="KJV27199.1"/>
    </source>
</evidence>
<keyword evidence="4 6" id="KW-1133">Transmembrane helix</keyword>
<keyword evidence="5 6" id="KW-0472">Membrane</keyword>
<dbReference type="AlphaFoldDB" id="A0A0F3KAT2"/>
<dbReference type="PANTHER" id="PTHR43229:SF3">
    <property type="entry name" value="ABC-TYPE MULTIDRUG TRANSPORT SYSTEM, PERMEASE COMPONENT"/>
    <property type="match status" value="1"/>
</dbReference>
<dbReference type="PROSITE" id="PS51012">
    <property type="entry name" value="ABC_TM2"/>
    <property type="match status" value="1"/>
</dbReference>
<feature type="transmembrane region" description="Helical" evidence="6">
    <location>
        <begin position="71"/>
        <end position="92"/>
    </location>
</feature>
<gene>
    <name evidence="8" type="ORF">VI08_18040</name>
</gene>
<dbReference type="PATRIC" id="fig|345309.4.peg.3415"/>
<organism evidence="8 9">
    <name type="scientific">Luteibacter yeojuensis</name>
    <dbReference type="NCBI Taxonomy" id="345309"/>
    <lineage>
        <taxon>Bacteria</taxon>
        <taxon>Pseudomonadati</taxon>
        <taxon>Pseudomonadota</taxon>
        <taxon>Gammaproteobacteria</taxon>
        <taxon>Lysobacterales</taxon>
        <taxon>Rhodanobacteraceae</taxon>
        <taxon>Luteibacter</taxon>
    </lineage>
</organism>
<dbReference type="InterPro" id="IPR051784">
    <property type="entry name" value="Nod_factor_ABC_transporter"/>
</dbReference>
<dbReference type="EMBL" id="JZRB01000050">
    <property type="protein sequence ID" value="KJV27199.1"/>
    <property type="molecule type" value="Genomic_DNA"/>
</dbReference>
<sequence>MNILDGTATPVMSTGRVVHAYVEEARAEVIRYLRMPGFLLPTMLLPSVFYLMFGIILGAHNSPDAPRYLLASYGTFGVMAPGLFGFGVSLAIDREHGLITLKRALPMPPGAYLVGKMCMALMMAFVVTTLMICLAVFGGGVHLGAGHIAAFYLSQTLGVLPFCSLGLLVGTLAKGQGAPGLVNLIYLPMAFLSGLWFPLPMMPKVIQAIAPVWPAYHLDQLALSAIGMGQGGEWVHALVLAGFTAVFLTLAARRLARHG</sequence>
<evidence type="ECO:0000256" key="3">
    <source>
        <dbReference type="ARBA" id="ARBA00022692"/>
    </source>
</evidence>